<keyword evidence="5" id="KW-1185">Reference proteome</keyword>
<dbReference type="InterPro" id="IPR004875">
    <property type="entry name" value="DDE_SF_endonuclease_dom"/>
</dbReference>
<dbReference type="EMBL" id="JAPQKL010000002">
    <property type="protein sequence ID" value="KAJ5143674.1"/>
    <property type="molecule type" value="Genomic_DNA"/>
</dbReference>
<dbReference type="Proteomes" id="UP001149079">
    <property type="component" value="Unassembled WGS sequence"/>
</dbReference>
<dbReference type="AlphaFoldDB" id="A0A9W9HC11"/>
<evidence type="ECO:0000259" key="3">
    <source>
        <dbReference type="PROSITE" id="PS51253"/>
    </source>
</evidence>
<feature type="compositionally biased region" description="Basic and acidic residues" evidence="2">
    <location>
        <begin position="88"/>
        <end position="116"/>
    </location>
</feature>
<sequence length="718" mass="81911">MPETDQSAYSRVLEACKTAKRETKPNLSKIAREYGVPRRTLYDHVKKGVRPRPPKAKTDQSGPEVDQPVPEIDLDQPAESRMIAACEAAKREQKPNLSKIARDYGVPRRTLYDHVKKGVRPRPPKANANRSLPEIDQPVSDPDQSMPETNQSVSESNRSVPEPDQPVPRTDQSAESLMIEACEAARREENPNLSKIARQYRVPRRTLYNRVKKGVRPRPPKAKTDQSVPEVDQPVPEIDLDQPAESRMIAACEAAKREQKPNLSKIARQYRVSHRTLYNRVKKGVRPRQTIAKANQPAPEIDQPVSDPDQPVPEIDQPAETRLNAACEAARREKEPNLSRIARQYRVHHRTLYDRFKKGVRSLTGNRNARRILDSVQEETLTGWIRHLIEWDMPPTPKLIESMANSSLARNGRPEQRVSKMWAYRFIRRLPPDLQQGIVMHRTHELDLSEAEEDAELLADWFKRLKDAFEGVPARLIYNFDECGFWAAEDRNQNEVDSQDGSRSGPDLAETERGGNITAFECVSADGWQLEPLYIFKRDGELVDAWFDDGSVWFDYLPPVGIPPNGWNSDELATQWLDCFIESTSIRTEPGEKRVLIVDRRAPYITVEFIRKCEDNDIIPFAFGSATRPLDGKPFMRYKEHFQSLNNDPAYWAGGPMGRDRKAQFLRAIGDVRWRAIGPRTIQRSFKDSGVYPFDASKLYSRLSDGCDEIPDPVVSAV</sequence>
<comment type="caution">
    <text evidence="4">The sequence shown here is derived from an EMBL/GenBank/DDBJ whole genome shotgun (WGS) entry which is preliminary data.</text>
</comment>
<feature type="compositionally biased region" description="Polar residues" evidence="2">
    <location>
        <begin position="142"/>
        <end position="159"/>
    </location>
</feature>
<dbReference type="Pfam" id="PF03184">
    <property type="entry name" value="DDE_1"/>
    <property type="match status" value="1"/>
</dbReference>
<evidence type="ECO:0000256" key="1">
    <source>
        <dbReference type="ARBA" id="ARBA00023125"/>
    </source>
</evidence>
<evidence type="ECO:0000313" key="5">
    <source>
        <dbReference type="Proteomes" id="UP001149079"/>
    </source>
</evidence>
<dbReference type="RefSeq" id="XP_056525318.1">
    <property type="nucleotide sequence ID" value="XM_056663205.1"/>
</dbReference>
<dbReference type="InterPro" id="IPR006600">
    <property type="entry name" value="HTH_CenpB_DNA-bd_dom"/>
</dbReference>
<dbReference type="InterPro" id="IPR050863">
    <property type="entry name" value="CenT-Element_Derived"/>
</dbReference>
<gene>
    <name evidence="4" type="ORF">N7515_002461</name>
</gene>
<dbReference type="PROSITE" id="PS51253">
    <property type="entry name" value="HTH_CENPB"/>
    <property type="match status" value="1"/>
</dbReference>
<feature type="region of interest" description="Disordered" evidence="2">
    <location>
        <begin position="39"/>
        <end position="174"/>
    </location>
</feature>
<dbReference type="OrthoDB" id="4324149at2759"/>
<protein>
    <submittedName>
        <fullName evidence="4">Transposase</fullName>
    </submittedName>
</protein>
<dbReference type="PANTHER" id="PTHR19303:SF74">
    <property type="entry name" value="POGO TRANSPOSABLE ELEMENT WITH KRAB DOMAIN"/>
    <property type="match status" value="1"/>
</dbReference>
<reference evidence="4" key="2">
    <citation type="journal article" date="2023" name="IMA Fungus">
        <title>Comparative genomic study of the Penicillium genus elucidates a diverse pangenome and 15 lateral gene transfer events.</title>
        <authorList>
            <person name="Petersen C."/>
            <person name="Sorensen T."/>
            <person name="Nielsen M.R."/>
            <person name="Sondergaard T.E."/>
            <person name="Sorensen J.L."/>
            <person name="Fitzpatrick D.A."/>
            <person name="Frisvad J.C."/>
            <person name="Nielsen K.L."/>
        </authorList>
    </citation>
    <scope>NUCLEOTIDE SEQUENCE</scope>
    <source>
        <strain evidence="4">IBT 22155</strain>
    </source>
</reference>
<name>A0A9W9HC11_9EURO</name>
<dbReference type="GeneID" id="81402375"/>
<dbReference type="PANTHER" id="PTHR19303">
    <property type="entry name" value="TRANSPOSON"/>
    <property type="match status" value="1"/>
</dbReference>
<keyword evidence="1" id="KW-0238">DNA-binding</keyword>
<evidence type="ECO:0000256" key="2">
    <source>
        <dbReference type="SAM" id="MobiDB-lite"/>
    </source>
</evidence>
<reference evidence="4" key="1">
    <citation type="submission" date="2022-11" db="EMBL/GenBank/DDBJ databases">
        <authorList>
            <person name="Petersen C."/>
        </authorList>
    </citation>
    <scope>NUCLEOTIDE SEQUENCE</scope>
    <source>
        <strain evidence="4">IBT 22155</strain>
    </source>
</reference>
<feature type="region of interest" description="Disordered" evidence="2">
    <location>
        <begin position="214"/>
        <end position="234"/>
    </location>
</feature>
<proteinExistence type="predicted"/>
<organism evidence="4 5">
    <name type="scientific">Penicillium bovifimosum</name>
    <dbReference type="NCBI Taxonomy" id="126998"/>
    <lineage>
        <taxon>Eukaryota</taxon>
        <taxon>Fungi</taxon>
        <taxon>Dikarya</taxon>
        <taxon>Ascomycota</taxon>
        <taxon>Pezizomycotina</taxon>
        <taxon>Eurotiomycetes</taxon>
        <taxon>Eurotiomycetidae</taxon>
        <taxon>Eurotiales</taxon>
        <taxon>Aspergillaceae</taxon>
        <taxon>Penicillium</taxon>
    </lineage>
</organism>
<accession>A0A9W9HC11</accession>
<dbReference type="GO" id="GO:0005634">
    <property type="term" value="C:nucleus"/>
    <property type="evidence" value="ECO:0007669"/>
    <property type="project" value="TreeGrafter"/>
</dbReference>
<feature type="domain" description="HTH CENPB-type" evidence="3">
    <location>
        <begin position="365"/>
        <end position="436"/>
    </location>
</feature>
<evidence type="ECO:0000313" key="4">
    <source>
        <dbReference type="EMBL" id="KAJ5143674.1"/>
    </source>
</evidence>
<dbReference type="GO" id="GO:0003677">
    <property type="term" value="F:DNA binding"/>
    <property type="evidence" value="ECO:0007669"/>
    <property type="project" value="UniProtKB-KW"/>
</dbReference>
<dbReference type="Pfam" id="PF03221">
    <property type="entry name" value="HTH_Tnp_Tc5"/>
    <property type="match status" value="1"/>
</dbReference>